<reference evidence="1" key="2">
    <citation type="submission" date="2020-06" db="EMBL/GenBank/DDBJ databases">
        <title>Helianthus annuus Genome sequencing and assembly Release 2.</title>
        <authorList>
            <person name="Gouzy J."/>
            <person name="Langlade N."/>
            <person name="Munos S."/>
        </authorList>
    </citation>
    <scope>NUCLEOTIDE SEQUENCE</scope>
    <source>
        <tissue evidence="1">Leaves</tissue>
    </source>
</reference>
<dbReference type="Proteomes" id="UP000215914">
    <property type="component" value="Unassembled WGS sequence"/>
</dbReference>
<name>A0A9K3NJV9_HELAN</name>
<sequence>MVVIDKDRDNVTCWFLQDLTKWCSYEIMNKFALEMHASRKRKVFAIHSCKKDIK</sequence>
<dbReference type="EMBL" id="MNCJ02000321">
    <property type="protein sequence ID" value="KAF5802956.1"/>
    <property type="molecule type" value="Genomic_DNA"/>
</dbReference>
<organism evidence="1 2">
    <name type="scientific">Helianthus annuus</name>
    <name type="common">Common sunflower</name>
    <dbReference type="NCBI Taxonomy" id="4232"/>
    <lineage>
        <taxon>Eukaryota</taxon>
        <taxon>Viridiplantae</taxon>
        <taxon>Streptophyta</taxon>
        <taxon>Embryophyta</taxon>
        <taxon>Tracheophyta</taxon>
        <taxon>Spermatophyta</taxon>
        <taxon>Magnoliopsida</taxon>
        <taxon>eudicotyledons</taxon>
        <taxon>Gunneridae</taxon>
        <taxon>Pentapetalae</taxon>
        <taxon>asterids</taxon>
        <taxon>campanulids</taxon>
        <taxon>Asterales</taxon>
        <taxon>Asteraceae</taxon>
        <taxon>Asteroideae</taxon>
        <taxon>Heliantheae alliance</taxon>
        <taxon>Heliantheae</taxon>
        <taxon>Helianthus</taxon>
    </lineage>
</organism>
<dbReference type="AlphaFoldDB" id="A0A9K3NJV9"/>
<accession>A0A9K3NJV9</accession>
<dbReference type="Gramene" id="mRNA:HanXRQr2_Chr06g0265661">
    <property type="protein sequence ID" value="mRNA:HanXRQr2_Chr06g0265661"/>
    <property type="gene ID" value="HanXRQr2_Chr06g0265661"/>
</dbReference>
<reference evidence="1" key="1">
    <citation type="journal article" date="2017" name="Nature">
        <title>The sunflower genome provides insights into oil metabolism, flowering and Asterid evolution.</title>
        <authorList>
            <person name="Badouin H."/>
            <person name="Gouzy J."/>
            <person name="Grassa C.J."/>
            <person name="Murat F."/>
            <person name="Staton S.E."/>
            <person name="Cottret L."/>
            <person name="Lelandais-Briere C."/>
            <person name="Owens G.L."/>
            <person name="Carrere S."/>
            <person name="Mayjonade B."/>
            <person name="Legrand L."/>
            <person name="Gill N."/>
            <person name="Kane N.C."/>
            <person name="Bowers J.E."/>
            <person name="Hubner S."/>
            <person name="Bellec A."/>
            <person name="Berard A."/>
            <person name="Berges H."/>
            <person name="Blanchet N."/>
            <person name="Boniface M.C."/>
            <person name="Brunel D."/>
            <person name="Catrice O."/>
            <person name="Chaidir N."/>
            <person name="Claudel C."/>
            <person name="Donnadieu C."/>
            <person name="Faraut T."/>
            <person name="Fievet G."/>
            <person name="Helmstetter N."/>
            <person name="King M."/>
            <person name="Knapp S.J."/>
            <person name="Lai Z."/>
            <person name="Le Paslier M.C."/>
            <person name="Lippi Y."/>
            <person name="Lorenzon L."/>
            <person name="Mandel J.R."/>
            <person name="Marage G."/>
            <person name="Marchand G."/>
            <person name="Marquand E."/>
            <person name="Bret-Mestries E."/>
            <person name="Morien E."/>
            <person name="Nambeesan S."/>
            <person name="Nguyen T."/>
            <person name="Pegot-Espagnet P."/>
            <person name="Pouilly N."/>
            <person name="Raftis F."/>
            <person name="Sallet E."/>
            <person name="Schiex T."/>
            <person name="Thomas J."/>
            <person name="Vandecasteele C."/>
            <person name="Vares D."/>
            <person name="Vear F."/>
            <person name="Vautrin S."/>
            <person name="Crespi M."/>
            <person name="Mangin B."/>
            <person name="Burke J.M."/>
            <person name="Salse J."/>
            <person name="Munos S."/>
            <person name="Vincourt P."/>
            <person name="Rieseberg L.H."/>
            <person name="Langlade N.B."/>
        </authorList>
    </citation>
    <scope>NUCLEOTIDE SEQUENCE</scope>
    <source>
        <tissue evidence="1">Leaves</tissue>
    </source>
</reference>
<evidence type="ECO:0000313" key="1">
    <source>
        <dbReference type="EMBL" id="KAF5802956.1"/>
    </source>
</evidence>
<evidence type="ECO:0000313" key="2">
    <source>
        <dbReference type="Proteomes" id="UP000215914"/>
    </source>
</evidence>
<protein>
    <submittedName>
        <fullName evidence="1">Uncharacterized protein</fullName>
    </submittedName>
</protein>
<comment type="caution">
    <text evidence="1">The sequence shown here is derived from an EMBL/GenBank/DDBJ whole genome shotgun (WGS) entry which is preliminary data.</text>
</comment>
<gene>
    <name evidence="1" type="ORF">HanXRQr2_Chr06g0265661</name>
</gene>
<keyword evidence="2" id="KW-1185">Reference proteome</keyword>
<proteinExistence type="predicted"/>